<comment type="caution">
    <text evidence="2">The sequence shown here is derived from an EMBL/GenBank/DDBJ whole genome shotgun (WGS) entry which is preliminary data.</text>
</comment>
<dbReference type="Proteomes" id="UP001596060">
    <property type="component" value="Unassembled WGS sequence"/>
</dbReference>
<keyword evidence="1" id="KW-0812">Transmembrane</keyword>
<evidence type="ECO:0000256" key="1">
    <source>
        <dbReference type="SAM" id="Phobius"/>
    </source>
</evidence>
<sequence>MTSRNDDGRRPCDDELLKVPSLLCFGRCAIFGVMKLRLVAHCLILALFVAATTLAAFVSPARAGFERADTVEMAMLMDGAMPCCPTDHDKAKDCTTNCPALSFCLTKCFASEPTSFVTLARAFVAELGLTGDEATRQSRPFEPPARPPRS</sequence>
<evidence type="ECO:0000313" key="3">
    <source>
        <dbReference type="Proteomes" id="UP001596060"/>
    </source>
</evidence>
<feature type="transmembrane region" description="Helical" evidence="1">
    <location>
        <begin position="38"/>
        <end position="58"/>
    </location>
</feature>
<dbReference type="EMBL" id="JBHSLU010000050">
    <property type="protein sequence ID" value="MFC5506788.1"/>
    <property type="molecule type" value="Genomic_DNA"/>
</dbReference>
<gene>
    <name evidence="2" type="ORF">ACFPN9_16170</name>
</gene>
<organism evidence="2 3">
    <name type="scientific">Bosea massiliensis</name>
    <dbReference type="NCBI Taxonomy" id="151419"/>
    <lineage>
        <taxon>Bacteria</taxon>
        <taxon>Pseudomonadati</taxon>
        <taxon>Pseudomonadota</taxon>
        <taxon>Alphaproteobacteria</taxon>
        <taxon>Hyphomicrobiales</taxon>
        <taxon>Boseaceae</taxon>
        <taxon>Bosea</taxon>
    </lineage>
</organism>
<keyword evidence="3" id="KW-1185">Reference proteome</keyword>
<keyword evidence="1" id="KW-1133">Transmembrane helix</keyword>
<name>A0ABW0P3Q1_9HYPH</name>
<dbReference type="RefSeq" id="WP_156449939.1">
    <property type="nucleotide sequence ID" value="NZ_JBHSLU010000050.1"/>
</dbReference>
<proteinExistence type="predicted"/>
<reference evidence="3" key="1">
    <citation type="journal article" date="2019" name="Int. J. Syst. Evol. Microbiol.">
        <title>The Global Catalogue of Microorganisms (GCM) 10K type strain sequencing project: providing services to taxonomists for standard genome sequencing and annotation.</title>
        <authorList>
            <consortium name="The Broad Institute Genomics Platform"/>
            <consortium name="The Broad Institute Genome Sequencing Center for Infectious Disease"/>
            <person name="Wu L."/>
            <person name="Ma J."/>
        </authorList>
    </citation>
    <scope>NUCLEOTIDE SEQUENCE [LARGE SCALE GENOMIC DNA]</scope>
    <source>
        <strain evidence="3">CCUG 43117</strain>
    </source>
</reference>
<keyword evidence="1" id="KW-0472">Membrane</keyword>
<evidence type="ECO:0008006" key="4">
    <source>
        <dbReference type="Google" id="ProtNLM"/>
    </source>
</evidence>
<protein>
    <recommendedName>
        <fullName evidence="4">WAP domain-containing protein</fullName>
    </recommendedName>
</protein>
<accession>A0ABW0P3Q1</accession>
<evidence type="ECO:0000313" key="2">
    <source>
        <dbReference type="EMBL" id="MFC5506788.1"/>
    </source>
</evidence>